<reference evidence="2" key="1">
    <citation type="submission" date="2019-04" db="EMBL/GenBank/DDBJ databases">
        <title>Draft genome sequence of Pseudonocardiaceae bacterium SL3-2-4.</title>
        <authorList>
            <person name="Ningsih F."/>
            <person name="Yokota A."/>
            <person name="Sakai Y."/>
            <person name="Nanatani K."/>
            <person name="Yabe S."/>
            <person name="Oetari A."/>
            <person name="Sjamsuridzal W."/>
        </authorList>
    </citation>
    <scope>NUCLEOTIDE SEQUENCE [LARGE SCALE GENOMIC DNA]</scope>
    <source>
        <strain evidence="2">SL3-2-4</strain>
    </source>
</reference>
<dbReference type="Proteomes" id="UP000298860">
    <property type="component" value="Unassembled WGS sequence"/>
</dbReference>
<name>A0A4D4JBT6_9PSEU</name>
<dbReference type="RefSeq" id="WP_137814892.1">
    <property type="nucleotide sequence ID" value="NZ_BJFL01000018.1"/>
</dbReference>
<sequence>MLELDAPDAFDAYLVTGGLPLVCQEWEPRRSLESFLANPRRRCWSTRPSRERRYRIADPYLRFYLSFLSTAVSRSGVADGLPVQAVGPDELLSGWPASDADVR</sequence>
<gene>
    <name evidence="1" type="ORF">GTS_34720</name>
</gene>
<accession>A0A4D4JBT6</accession>
<proteinExistence type="predicted"/>
<dbReference type="AlphaFoldDB" id="A0A4D4JBT6"/>
<comment type="caution">
    <text evidence="1">The sequence shown here is derived from an EMBL/GenBank/DDBJ whole genome shotgun (WGS) entry which is preliminary data.</text>
</comment>
<evidence type="ECO:0000313" key="1">
    <source>
        <dbReference type="EMBL" id="GDY31839.1"/>
    </source>
</evidence>
<organism evidence="1 2">
    <name type="scientific">Gandjariella thermophila</name>
    <dbReference type="NCBI Taxonomy" id="1931992"/>
    <lineage>
        <taxon>Bacteria</taxon>
        <taxon>Bacillati</taxon>
        <taxon>Actinomycetota</taxon>
        <taxon>Actinomycetes</taxon>
        <taxon>Pseudonocardiales</taxon>
        <taxon>Pseudonocardiaceae</taxon>
        <taxon>Gandjariella</taxon>
    </lineage>
</organism>
<protein>
    <submittedName>
        <fullName evidence="1">Uncharacterized protein</fullName>
    </submittedName>
</protein>
<dbReference type="EMBL" id="BJFL01000018">
    <property type="protein sequence ID" value="GDY31839.1"/>
    <property type="molecule type" value="Genomic_DNA"/>
</dbReference>
<evidence type="ECO:0000313" key="2">
    <source>
        <dbReference type="Proteomes" id="UP000298860"/>
    </source>
</evidence>
<dbReference type="OrthoDB" id="3209349at2"/>
<keyword evidence="2" id="KW-1185">Reference proteome</keyword>